<keyword evidence="1" id="KW-0472">Membrane</keyword>
<dbReference type="EMBL" id="WEKV01000010">
    <property type="protein sequence ID" value="KAB7784403.1"/>
    <property type="molecule type" value="Genomic_DNA"/>
</dbReference>
<evidence type="ECO:0000313" key="3">
    <source>
        <dbReference type="Proteomes" id="UP000469949"/>
    </source>
</evidence>
<dbReference type="Proteomes" id="UP000469949">
    <property type="component" value="Unassembled WGS sequence"/>
</dbReference>
<evidence type="ECO:0000256" key="1">
    <source>
        <dbReference type="SAM" id="Phobius"/>
    </source>
</evidence>
<organism evidence="2 3">
    <name type="scientific">Methylorubrum populi</name>
    <dbReference type="NCBI Taxonomy" id="223967"/>
    <lineage>
        <taxon>Bacteria</taxon>
        <taxon>Pseudomonadati</taxon>
        <taxon>Pseudomonadota</taxon>
        <taxon>Alphaproteobacteria</taxon>
        <taxon>Hyphomicrobiales</taxon>
        <taxon>Methylobacteriaceae</taxon>
        <taxon>Methylorubrum</taxon>
    </lineage>
</organism>
<keyword evidence="1" id="KW-0812">Transmembrane</keyword>
<accession>A0A833J4C0</accession>
<evidence type="ECO:0000313" key="2">
    <source>
        <dbReference type="EMBL" id="KAB7784403.1"/>
    </source>
</evidence>
<comment type="caution">
    <text evidence="2">The sequence shown here is derived from an EMBL/GenBank/DDBJ whole genome shotgun (WGS) entry which is preliminary data.</text>
</comment>
<protein>
    <submittedName>
        <fullName evidence="2">Uncharacterized protein</fullName>
    </submittedName>
</protein>
<sequence>MEGGLIWLGIIAGILGLSGVGYLFASWAKTRRGRR</sequence>
<reference evidence="2 3" key="1">
    <citation type="submission" date="2019-10" db="EMBL/GenBank/DDBJ databases">
        <title>Draft Genome Sequence of the Caffeine Degrading Methylotroph Methylorubrum populi PINKEL.</title>
        <authorList>
            <person name="Dawson S.C."/>
            <person name="Zhang X."/>
            <person name="Wright M.E."/>
            <person name="Sharma G."/>
            <person name="Langner J.T."/>
            <person name="Ditty J.L."/>
            <person name="Subuyuj G.A."/>
        </authorList>
    </citation>
    <scope>NUCLEOTIDE SEQUENCE [LARGE SCALE GENOMIC DNA]</scope>
    <source>
        <strain evidence="2 3">Pinkel</strain>
    </source>
</reference>
<feature type="transmembrane region" description="Helical" evidence="1">
    <location>
        <begin position="6"/>
        <end position="25"/>
    </location>
</feature>
<keyword evidence="1" id="KW-1133">Transmembrane helix</keyword>
<name>A0A833J4C0_9HYPH</name>
<dbReference type="AlphaFoldDB" id="A0A833J4C0"/>
<proteinExistence type="predicted"/>
<gene>
    <name evidence="2" type="ORF">F8B43_2436</name>
</gene>